<organism evidence="2">
    <name type="scientific">marine sediment metagenome</name>
    <dbReference type="NCBI Taxonomy" id="412755"/>
    <lineage>
        <taxon>unclassified sequences</taxon>
        <taxon>metagenomes</taxon>
        <taxon>ecological metagenomes</taxon>
    </lineage>
</organism>
<evidence type="ECO:0000313" key="2">
    <source>
        <dbReference type="EMBL" id="KKK70768.1"/>
    </source>
</evidence>
<reference evidence="2" key="1">
    <citation type="journal article" date="2015" name="Nature">
        <title>Complex archaea that bridge the gap between prokaryotes and eukaryotes.</title>
        <authorList>
            <person name="Spang A."/>
            <person name="Saw J.H."/>
            <person name="Jorgensen S.L."/>
            <person name="Zaremba-Niedzwiedzka K."/>
            <person name="Martijn J."/>
            <person name="Lind A.E."/>
            <person name="van Eijk R."/>
            <person name="Schleper C."/>
            <person name="Guy L."/>
            <person name="Ettema T.J."/>
        </authorList>
    </citation>
    <scope>NUCLEOTIDE SEQUENCE</scope>
</reference>
<name>A0A0F8XP47_9ZZZZ</name>
<comment type="caution">
    <text evidence="2">The sequence shown here is derived from an EMBL/GenBank/DDBJ whole genome shotgun (WGS) entry which is preliminary data.</text>
</comment>
<dbReference type="AlphaFoldDB" id="A0A0F8XP47"/>
<dbReference type="EMBL" id="LAZR01058033">
    <property type="protein sequence ID" value="KKK70768.1"/>
    <property type="molecule type" value="Genomic_DNA"/>
</dbReference>
<feature type="non-terminal residue" evidence="2">
    <location>
        <position position="1"/>
    </location>
</feature>
<evidence type="ECO:0000256" key="1">
    <source>
        <dbReference type="SAM" id="MobiDB-lite"/>
    </source>
</evidence>
<sequence>SWMENSFCHQDAIDQTTAGEEPISPGEYYYKFEANNSWEQSLVIKETKDGPKQLGIIYRDGEEIDRFGDLEASNESR</sequence>
<proteinExistence type="predicted"/>
<gene>
    <name evidence="2" type="ORF">LCGC14_2920690</name>
</gene>
<protein>
    <submittedName>
        <fullName evidence="2">Uncharacterized protein</fullName>
    </submittedName>
</protein>
<feature type="region of interest" description="Disordered" evidence="1">
    <location>
        <begin position="1"/>
        <end position="20"/>
    </location>
</feature>
<accession>A0A0F8XP47</accession>